<keyword evidence="9 10" id="KW-0472">Membrane</keyword>
<keyword evidence="4" id="KW-0999">Mitochondrion inner membrane</keyword>
<evidence type="ECO:0000313" key="12">
    <source>
        <dbReference type="RefSeq" id="XP_065674811.1"/>
    </source>
</evidence>
<keyword evidence="11" id="KW-1185">Reference proteome</keyword>
<evidence type="ECO:0000256" key="7">
    <source>
        <dbReference type="ARBA" id="ARBA00023002"/>
    </source>
</evidence>
<dbReference type="InterPro" id="IPR004203">
    <property type="entry name" value="Cyt_c_oxidase_su4_fam"/>
</dbReference>
<organism evidence="11 12">
    <name type="scientific">Hydra vulgaris</name>
    <name type="common">Hydra</name>
    <name type="synonym">Hydra attenuata</name>
    <dbReference type="NCBI Taxonomy" id="6087"/>
    <lineage>
        <taxon>Eukaryota</taxon>
        <taxon>Metazoa</taxon>
        <taxon>Cnidaria</taxon>
        <taxon>Hydrozoa</taxon>
        <taxon>Hydroidolina</taxon>
        <taxon>Anthoathecata</taxon>
        <taxon>Aplanulata</taxon>
        <taxon>Hydridae</taxon>
        <taxon>Hydra</taxon>
    </lineage>
</organism>
<evidence type="ECO:0000256" key="1">
    <source>
        <dbReference type="ARBA" id="ARBA00004434"/>
    </source>
</evidence>
<evidence type="ECO:0000256" key="6">
    <source>
        <dbReference type="ARBA" id="ARBA00022989"/>
    </source>
</evidence>
<gene>
    <name evidence="12" type="primary">LOC136091319</name>
</gene>
<name>A0ABM4DJV6_HYDVU</name>
<dbReference type="SUPFAM" id="SSF81406">
    <property type="entry name" value="Mitochondrial cytochrome c oxidase subunit IV"/>
    <property type="match status" value="1"/>
</dbReference>
<evidence type="ECO:0000256" key="10">
    <source>
        <dbReference type="SAM" id="Phobius"/>
    </source>
</evidence>
<keyword evidence="3 10" id="KW-0812">Transmembrane</keyword>
<evidence type="ECO:0000256" key="2">
    <source>
        <dbReference type="ARBA" id="ARBA00008135"/>
    </source>
</evidence>
<evidence type="ECO:0000256" key="8">
    <source>
        <dbReference type="ARBA" id="ARBA00023128"/>
    </source>
</evidence>
<comment type="similarity">
    <text evidence="2">Belongs to the cytochrome c oxidase IV family.</text>
</comment>
<dbReference type="Gene3D" id="1.10.442.10">
    <property type="entry name" value="Cytochrome c oxidase subunit IV"/>
    <property type="match status" value="1"/>
</dbReference>
<comment type="subcellular location">
    <subcellularLocation>
        <location evidence="1">Mitochondrion inner membrane</location>
        <topology evidence="1">Single-pass membrane protein</topology>
    </subcellularLocation>
</comment>
<evidence type="ECO:0000256" key="3">
    <source>
        <dbReference type="ARBA" id="ARBA00022692"/>
    </source>
</evidence>
<keyword evidence="6 10" id="KW-1133">Transmembrane helix</keyword>
<evidence type="ECO:0000256" key="5">
    <source>
        <dbReference type="ARBA" id="ARBA00022946"/>
    </source>
</evidence>
<dbReference type="InterPro" id="IPR036639">
    <property type="entry name" value="Cyt_c_oxidase_su4_sf"/>
</dbReference>
<sequence length="149" mass="16356">MASLIRVKFGTSTVIGRRTASAVAHAIGPDTRYCPANPASLERTGVVSEALLAKEKGPWNKLSKEDKIALYRAQFPKTMKEAENVKGDTGKVVFGVSIGVAVALCFYSILNKFVAPELPRTFTKEWQEASKEKMKLYNMNPIFGVSSKK</sequence>
<dbReference type="RefSeq" id="XP_065674811.1">
    <property type="nucleotide sequence ID" value="XM_065818739.1"/>
</dbReference>
<evidence type="ECO:0000256" key="4">
    <source>
        <dbReference type="ARBA" id="ARBA00022792"/>
    </source>
</evidence>
<keyword evidence="8" id="KW-0496">Mitochondrion</keyword>
<accession>A0ABM4DJV6</accession>
<evidence type="ECO:0000313" key="11">
    <source>
        <dbReference type="Proteomes" id="UP001652625"/>
    </source>
</evidence>
<dbReference type="PANTHER" id="PTHR10707:SF10">
    <property type="entry name" value="CYTOCHROME C OXIDASE SUBUNIT 4"/>
    <property type="match status" value="1"/>
</dbReference>
<feature type="transmembrane region" description="Helical" evidence="10">
    <location>
        <begin position="92"/>
        <end position="110"/>
    </location>
</feature>
<dbReference type="PANTHER" id="PTHR10707">
    <property type="entry name" value="CYTOCHROME C OXIDASE SUBUNIT IV"/>
    <property type="match status" value="1"/>
</dbReference>
<dbReference type="Pfam" id="PF02936">
    <property type="entry name" value="COX4"/>
    <property type="match status" value="1"/>
</dbReference>
<protein>
    <submittedName>
        <fullName evidence="12">Cytochrome c oxidase subunit 4 isoform 2, mitochondrial-like</fullName>
    </submittedName>
</protein>
<evidence type="ECO:0000256" key="9">
    <source>
        <dbReference type="ARBA" id="ARBA00023136"/>
    </source>
</evidence>
<proteinExistence type="inferred from homology"/>
<keyword evidence="7" id="KW-0560">Oxidoreductase</keyword>
<dbReference type="GeneID" id="136091319"/>
<reference evidence="12" key="1">
    <citation type="submission" date="2025-08" db="UniProtKB">
        <authorList>
            <consortium name="RefSeq"/>
        </authorList>
    </citation>
    <scope>IDENTIFICATION</scope>
</reference>
<dbReference type="Proteomes" id="UP001652625">
    <property type="component" value="Chromosome 15"/>
</dbReference>
<keyword evidence="5" id="KW-0809">Transit peptide</keyword>